<dbReference type="EMBL" id="HACG01008365">
    <property type="protein sequence ID" value="CEK55230.1"/>
    <property type="molecule type" value="Transcribed_RNA"/>
</dbReference>
<evidence type="ECO:0000256" key="1">
    <source>
        <dbReference type="SAM" id="MobiDB-lite"/>
    </source>
</evidence>
<feature type="non-terminal residue" evidence="3">
    <location>
        <position position="97"/>
    </location>
</feature>
<evidence type="ECO:0000313" key="3">
    <source>
        <dbReference type="EMBL" id="CEK55230.1"/>
    </source>
</evidence>
<organism evidence="3">
    <name type="scientific">Arion vulgaris</name>
    <dbReference type="NCBI Taxonomy" id="1028688"/>
    <lineage>
        <taxon>Eukaryota</taxon>
        <taxon>Metazoa</taxon>
        <taxon>Spiralia</taxon>
        <taxon>Lophotrochozoa</taxon>
        <taxon>Mollusca</taxon>
        <taxon>Gastropoda</taxon>
        <taxon>Heterobranchia</taxon>
        <taxon>Euthyneura</taxon>
        <taxon>Panpulmonata</taxon>
        <taxon>Eupulmonata</taxon>
        <taxon>Stylommatophora</taxon>
        <taxon>Helicina</taxon>
        <taxon>Arionoidea</taxon>
        <taxon>Arionidae</taxon>
        <taxon>Arion</taxon>
    </lineage>
</organism>
<protein>
    <submittedName>
        <fullName evidence="3">Uncharacterized protein</fullName>
    </submittedName>
</protein>
<feature type="signal peptide" evidence="2">
    <location>
        <begin position="1"/>
        <end position="36"/>
    </location>
</feature>
<sequence length="97" mass="10802">MSQRRRRGWFTKFVKVVASFTAFLTCTGHLVKCVDGVDKNINNPSVQHLPQFDEDEGASSSWSTIRDDDDISVDAGSFSLQSNVDSSCDVFYMIVST</sequence>
<feature type="chain" id="PRO_5002126433" evidence="2">
    <location>
        <begin position="37"/>
        <end position="97"/>
    </location>
</feature>
<evidence type="ECO:0000256" key="2">
    <source>
        <dbReference type="SAM" id="SignalP"/>
    </source>
</evidence>
<accession>A0A0B6YI70</accession>
<proteinExistence type="predicted"/>
<keyword evidence="2" id="KW-0732">Signal</keyword>
<name>A0A0B6YI70_9EUPU</name>
<feature type="region of interest" description="Disordered" evidence="1">
    <location>
        <begin position="46"/>
        <end position="65"/>
    </location>
</feature>
<dbReference type="AlphaFoldDB" id="A0A0B6YI70"/>
<gene>
    <name evidence="3" type="primary">ORF24692</name>
</gene>
<reference evidence="3" key="1">
    <citation type="submission" date="2014-12" db="EMBL/GenBank/DDBJ databases">
        <title>Insight into the proteome of Arion vulgaris.</title>
        <authorList>
            <person name="Aradska J."/>
            <person name="Bulat T."/>
            <person name="Smidak R."/>
            <person name="Sarate P."/>
            <person name="Gangsoo J."/>
            <person name="Sialana F."/>
            <person name="Bilban M."/>
            <person name="Lubec G."/>
        </authorList>
    </citation>
    <scope>NUCLEOTIDE SEQUENCE</scope>
    <source>
        <tissue evidence="3">Skin</tissue>
    </source>
</reference>